<dbReference type="Proteomes" id="UP000645555">
    <property type="component" value="Unassembled WGS sequence"/>
</dbReference>
<reference evidence="3" key="1">
    <citation type="journal article" date="2014" name="Int. J. Syst. Evol. Microbiol.">
        <title>Complete genome sequence of Corynebacterium casei LMG S-19264T (=DSM 44701T), isolated from a smear-ripened cheese.</title>
        <authorList>
            <consortium name="US DOE Joint Genome Institute (JGI-PGF)"/>
            <person name="Walter F."/>
            <person name="Albersmeier A."/>
            <person name="Kalinowski J."/>
            <person name="Ruckert C."/>
        </authorList>
    </citation>
    <scope>NUCLEOTIDE SEQUENCE</scope>
    <source>
        <strain evidence="3">JCM 4956</strain>
    </source>
</reference>
<protein>
    <recommendedName>
        <fullName evidence="2">HTH cro/C1-type domain-containing protein</fullName>
    </recommendedName>
</protein>
<evidence type="ECO:0000313" key="3">
    <source>
        <dbReference type="EMBL" id="GGX78206.1"/>
    </source>
</evidence>
<accession>A0A918NL90</accession>
<dbReference type="InterPro" id="IPR010982">
    <property type="entry name" value="Lambda_DNA-bd_dom_sf"/>
</dbReference>
<dbReference type="GO" id="GO:0003677">
    <property type="term" value="F:DNA binding"/>
    <property type="evidence" value="ECO:0007669"/>
    <property type="project" value="InterPro"/>
</dbReference>
<dbReference type="EMBL" id="BMWD01000020">
    <property type="protein sequence ID" value="GGX78206.1"/>
    <property type="molecule type" value="Genomic_DNA"/>
</dbReference>
<feature type="region of interest" description="Disordered" evidence="1">
    <location>
        <begin position="1"/>
        <end position="28"/>
    </location>
</feature>
<dbReference type="AlphaFoldDB" id="A0A918NL90"/>
<organism evidence="3 4">
    <name type="scientific">Streptomyces fructofermentans</name>
    <dbReference type="NCBI Taxonomy" id="152141"/>
    <lineage>
        <taxon>Bacteria</taxon>
        <taxon>Bacillati</taxon>
        <taxon>Actinomycetota</taxon>
        <taxon>Actinomycetes</taxon>
        <taxon>Kitasatosporales</taxon>
        <taxon>Streptomycetaceae</taxon>
        <taxon>Streptomyces</taxon>
    </lineage>
</organism>
<proteinExistence type="predicted"/>
<evidence type="ECO:0000259" key="2">
    <source>
        <dbReference type="Pfam" id="PF01381"/>
    </source>
</evidence>
<dbReference type="Pfam" id="PF01381">
    <property type="entry name" value="HTH_3"/>
    <property type="match status" value="1"/>
</dbReference>
<evidence type="ECO:0000256" key="1">
    <source>
        <dbReference type="SAM" id="MobiDB-lite"/>
    </source>
</evidence>
<reference evidence="3" key="2">
    <citation type="submission" date="2020-09" db="EMBL/GenBank/DDBJ databases">
        <authorList>
            <person name="Sun Q."/>
            <person name="Ohkuma M."/>
        </authorList>
    </citation>
    <scope>NUCLEOTIDE SEQUENCE</scope>
    <source>
        <strain evidence="3">JCM 4956</strain>
    </source>
</reference>
<dbReference type="Gene3D" id="1.10.260.40">
    <property type="entry name" value="lambda repressor-like DNA-binding domains"/>
    <property type="match status" value="1"/>
</dbReference>
<sequence>MLDRVTRNLQPSGEPEAGEPESGEAFAVEGEDLPVLLERLLGESGGRTQKDLAAEAGISYPTLNAWMNRTRGTSRIDPERLRAMVEVFRRWGVRTTPREFFASVGRPVPGPSGDEREAQLLRLYRQLPESRQRALVKNAEAMLQLSRAT</sequence>
<gene>
    <name evidence="3" type="ORF">GCM10010515_52630</name>
</gene>
<keyword evidence="4" id="KW-1185">Reference proteome</keyword>
<dbReference type="CDD" id="cd00093">
    <property type="entry name" value="HTH_XRE"/>
    <property type="match status" value="1"/>
</dbReference>
<dbReference type="InterPro" id="IPR001387">
    <property type="entry name" value="Cro/C1-type_HTH"/>
</dbReference>
<evidence type="ECO:0000313" key="4">
    <source>
        <dbReference type="Proteomes" id="UP000645555"/>
    </source>
</evidence>
<comment type="caution">
    <text evidence="3">The sequence shown here is derived from an EMBL/GenBank/DDBJ whole genome shotgun (WGS) entry which is preliminary data.</text>
</comment>
<feature type="domain" description="HTH cro/C1-type" evidence="2">
    <location>
        <begin position="44"/>
        <end position="89"/>
    </location>
</feature>
<name>A0A918NL90_9ACTN</name>